<organism evidence="5 6">
    <name type="scientific">Actinomycetospora corticicola</name>
    <dbReference type="NCBI Taxonomy" id="663602"/>
    <lineage>
        <taxon>Bacteria</taxon>
        <taxon>Bacillati</taxon>
        <taxon>Actinomycetota</taxon>
        <taxon>Actinomycetes</taxon>
        <taxon>Pseudonocardiales</taxon>
        <taxon>Pseudonocardiaceae</taxon>
        <taxon>Actinomycetospora</taxon>
    </lineage>
</organism>
<dbReference type="Pfam" id="PF11258">
    <property type="entry name" value="DUF3048"/>
    <property type="match status" value="1"/>
</dbReference>
<keyword evidence="2" id="KW-0812">Transmembrane</keyword>
<dbReference type="Proteomes" id="UP000535890">
    <property type="component" value="Unassembled WGS sequence"/>
</dbReference>
<dbReference type="Pfam" id="PF17479">
    <property type="entry name" value="DUF3048_C"/>
    <property type="match status" value="1"/>
</dbReference>
<protein>
    <recommendedName>
        <fullName evidence="7">DUF3048 family protein</fullName>
    </recommendedName>
</protein>
<dbReference type="SUPFAM" id="SSF159774">
    <property type="entry name" value="YerB-like"/>
    <property type="match status" value="1"/>
</dbReference>
<feature type="transmembrane region" description="Helical" evidence="2">
    <location>
        <begin position="12"/>
        <end position="32"/>
    </location>
</feature>
<comment type="caution">
    <text evidence="5">The sequence shown here is derived from an EMBL/GenBank/DDBJ whole genome shotgun (WGS) entry which is preliminary data.</text>
</comment>
<reference evidence="5 6" key="1">
    <citation type="submission" date="2020-07" db="EMBL/GenBank/DDBJ databases">
        <title>Sequencing the genomes of 1000 actinobacteria strains.</title>
        <authorList>
            <person name="Klenk H.-P."/>
        </authorList>
    </citation>
    <scope>NUCLEOTIDE SEQUENCE [LARGE SCALE GENOMIC DNA]</scope>
    <source>
        <strain evidence="5 6">DSM 45772</strain>
    </source>
</reference>
<evidence type="ECO:0000259" key="4">
    <source>
        <dbReference type="Pfam" id="PF17479"/>
    </source>
</evidence>
<keyword evidence="2" id="KW-1133">Transmembrane helix</keyword>
<feature type="domain" description="DUF3048" evidence="4">
    <location>
        <begin position="240"/>
        <end position="318"/>
    </location>
</feature>
<feature type="domain" description="DUF3048" evidence="3">
    <location>
        <begin position="53"/>
        <end position="188"/>
    </location>
</feature>
<accession>A0A7Y9J811</accession>
<evidence type="ECO:0000256" key="1">
    <source>
        <dbReference type="SAM" id="MobiDB-lite"/>
    </source>
</evidence>
<proteinExistence type="predicted"/>
<sequence length="323" mass="32661">MADGRGDGRTQALGVLLALALAAVLGFVVLGGRDAPTGPAAATRTATAGMSPLTGEPGDPGRAVLAVKVDNAPEARPWIGVGDADVVYVEPVEAGLTRLLAVFASRLPPTVGAVRSLRESDLDVLAAYGRPALAYSGNAPELDRDVAAAAIDGVSAERVPAAYRRAPDRPAPHDLVADPAALLAAAPDAAAPRDVGFRFGPVDAGATPAAEVVERVGRTEVLARADGDRWDLTVGGAPTDVRPATIVVQRVPVRTSAIRDVAGAPSPTAVTVGSGPVDVLRDGRRSTGTWSRAAPADPTAFTAADGTPLTFAPGPVWVLLVAA</sequence>
<feature type="region of interest" description="Disordered" evidence="1">
    <location>
        <begin position="38"/>
        <end position="57"/>
    </location>
</feature>
<evidence type="ECO:0000313" key="6">
    <source>
        <dbReference type="Proteomes" id="UP000535890"/>
    </source>
</evidence>
<evidence type="ECO:0000259" key="3">
    <source>
        <dbReference type="Pfam" id="PF11258"/>
    </source>
</evidence>
<evidence type="ECO:0000313" key="5">
    <source>
        <dbReference type="EMBL" id="NYD38586.1"/>
    </source>
</evidence>
<feature type="compositionally biased region" description="Low complexity" evidence="1">
    <location>
        <begin position="38"/>
        <end position="49"/>
    </location>
</feature>
<keyword evidence="2" id="KW-0472">Membrane</keyword>
<keyword evidence="6" id="KW-1185">Reference proteome</keyword>
<dbReference type="RefSeq" id="WP_218890423.1">
    <property type="nucleotide sequence ID" value="NZ_BAABHP010000027.1"/>
</dbReference>
<name>A0A7Y9J811_9PSEU</name>
<dbReference type="InterPro" id="IPR021416">
    <property type="entry name" value="DUF3048_N"/>
</dbReference>
<dbReference type="EMBL" id="JACCBN010000001">
    <property type="protein sequence ID" value="NYD38586.1"/>
    <property type="molecule type" value="Genomic_DNA"/>
</dbReference>
<dbReference type="InterPro" id="IPR035328">
    <property type="entry name" value="DUF3048_C"/>
</dbReference>
<dbReference type="Gene3D" id="3.50.90.10">
    <property type="entry name" value="YerB-like"/>
    <property type="match status" value="1"/>
</dbReference>
<gene>
    <name evidence="5" type="ORF">BJ983_004688</name>
</gene>
<evidence type="ECO:0008006" key="7">
    <source>
        <dbReference type="Google" id="ProtNLM"/>
    </source>
</evidence>
<evidence type="ECO:0000256" key="2">
    <source>
        <dbReference type="SAM" id="Phobius"/>
    </source>
</evidence>
<dbReference type="AlphaFoldDB" id="A0A7Y9J811"/>
<dbReference type="InterPro" id="IPR023158">
    <property type="entry name" value="YerB-like_sf"/>
</dbReference>